<feature type="transmembrane region" description="Helical" evidence="7">
    <location>
        <begin position="152"/>
        <end position="172"/>
    </location>
</feature>
<feature type="transmembrane region" description="Helical" evidence="7">
    <location>
        <begin position="275"/>
        <end position="299"/>
    </location>
</feature>
<dbReference type="PANTHER" id="PTHR32322:SF18">
    <property type="entry name" value="S-ADENOSYLMETHIONINE_S-ADENOSYLHOMOCYSTEINE TRANSPORTER"/>
    <property type="match status" value="1"/>
</dbReference>
<comment type="similarity">
    <text evidence="2">Belongs to the EamA transporter family.</text>
</comment>
<evidence type="ECO:0000256" key="4">
    <source>
        <dbReference type="ARBA" id="ARBA00022692"/>
    </source>
</evidence>
<feature type="transmembrane region" description="Helical" evidence="7">
    <location>
        <begin position="216"/>
        <end position="238"/>
    </location>
</feature>
<reference evidence="9" key="1">
    <citation type="submission" date="2024-05" db="EMBL/GenBank/DDBJ databases">
        <title>Alkalihalobacillus sp. strain MEB203 novel alkaliphilic bacterium from Lonar Lake, India.</title>
        <authorList>
            <person name="Joshi A."/>
            <person name="Thite S."/>
            <person name="Mengade P."/>
        </authorList>
    </citation>
    <scope>NUCLEOTIDE SEQUENCE</scope>
    <source>
        <strain evidence="9">MEB 203</strain>
    </source>
</reference>
<name>A0ABT5V928_9BACI</name>
<dbReference type="InterPro" id="IPR000620">
    <property type="entry name" value="EamA_dom"/>
</dbReference>
<gene>
    <name evidence="9" type="ORF">N7Z68_00415</name>
</gene>
<keyword evidence="5 7" id="KW-1133">Transmembrane helix</keyword>
<dbReference type="PANTHER" id="PTHR32322">
    <property type="entry name" value="INNER MEMBRANE TRANSPORTER"/>
    <property type="match status" value="1"/>
</dbReference>
<comment type="caution">
    <text evidence="9">The sequence shown here is derived from an EMBL/GenBank/DDBJ whole genome shotgun (WGS) entry which is preliminary data.</text>
</comment>
<dbReference type="EMBL" id="JAOTPO010000001">
    <property type="protein sequence ID" value="MDE5411842.1"/>
    <property type="molecule type" value="Genomic_DNA"/>
</dbReference>
<feature type="transmembrane region" description="Helical" evidence="7">
    <location>
        <begin position="72"/>
        <end position="93"/>
    </location>
</feature>
<feature type="transmembrane region" description="Helical" evidence="7">
    <location>
        <begin position="184"/>
        <end position="204"/>
    </location>
</feature>
<feature type="domain" description="EamA" evidence="8">
    <location>
        <begin position="155"/>
        <end position="290"/>
    </location>
</feature>
<accession>A0ABT5V928</accession>
<dbReference type="SUPFAM" id="SSF103481">
    <property type="entry name" value="Multidrug resistance efflux transporter EmrE"/>
    <property type="match status" value="2"/>
</dbReference>
<keyword evidence="10" id="KW-1185">Reference proteome</keyword>
<proteinExistence type="inferred from homology"/>
<evidence type="ECO:0000256" key="5">
    <source>
        <dbReference type="ARBA" id="ARBA00022989"/>
    </source>
</evidence>
<feature type="transmembrane region" description="Helical" evidence="7">
    <location>
        <begin position="99"/>
        <end position="119"/>
    </location>
</feature>
<feature type="transmembrane region" description="Helical" evidence="7">
    <location>
        <begin position="126"/>
        <end position="146"/>
    </location>
</feature>
<keyword evidence="6 7" id="KW-0472">Membrane</keyword>
<evidence type="ECO:0000256" key="3">
    <source>
        <dbReference type="ARBA" id="ARBA00022475"/>
    </source>
</evidence>
<evidence type="ECO:0000256" key="1">
    <source>
        <dbReference type="ARBA" id="ARBA00004651"/>
    </source>
</evidence>
<keyword evidence="3" id="KW-1003">Cell membrane</keyword>
<evidence type="ECO:0000259" key="8">
    <source>
        <dbReference type="Pfam" id="PF00892"/>
    </source>
</evidence>
<evidence type="ECO:0000313" key="9">
    <source>
        <dbReference type="EMBL" id="MDE5411842.1"/>
    </source>
</evidence>
<dbReference type="InterPro" id="IPR037185">
    <property type="entry name" value="EmrE-like"/>
</dbReference>
<evidence type="ECO:0000313" key="10">
    <source>
        <dbReference type="Proteomes" id="UP001148125"/>
    </source>
</evidence>
<comment type="subcellular location">
    <subcellularLocation>
        <location evidence="1">Cell membrane</location>
        <topology evidence="1">Multi-pass membrane protein</topology>
    </subcellularLocation>
</comment>
<evidence type="ECO:0000256" key="6">
    <source>
        <dbReference type="ARBA" id="ARBA00023136"/>
    </source>
</evidence>
<feature type="transmembrane region" description="Helical" evidence="7">
    <location>
        <begin position="250"/>
        <end position="269"/>
    </location>
</feature>
<evidence type="ECO:0000256" key="2">
    <source>
        <dbReference type="ARBA" id="ARBA00007362"/>
    </source>
</evidence>
<protein>
    <submittedName>
        <fullName evidence="9">DMT family transporter</fullName>
    </submittedName>
</protein>
<dbReference type="Pfam" id="PF00892">
    <property type="entry name" value="EamA"/>
    <property type="match status" value="2"/>
</dbReference>
<feature type="domain" description="EamA" evidence="8">
    <location>
        <begin position="9"/>
        <end position="142"/>
    </location>
</feature>
<sequence length="313" mass="34560">MNNTNSNMFTYVLLMFVMVIWGMNVVFIKMLVDVFPTVTMTSFRVFLAGVVAITVCILIKQLRKFTKVEWKYIFIATIFGVTGHHFFLAWGLTTTTASNTALILALLPLTTSILASVMLKDSLSRLRVVGIIFAFCGVASIILQSGESFTSINVGDVSIFIAMFVQAVSFIYIKKGTNTIDSRVMTAVMLVVGSSFLFVISLFAEPAGTSQMIEQTGWIWGIFLVSSIFATALGHFLFNAAIHRLGAGQTAVFNNFVPFFGLVFSALWLGEQITLLQLTGFVFIVLGVLLGTGFIDEYVKRRVLKKRKVQKAV</sequence>
<feature type="transmembrane region" description="Helical" evidence="7">
    <location>
        <begin position="12"/>
        <end position="31"/>
    </location>
</feature>
<feature type="transmembrane region" description="Helical" evidence="7">
    <location>
        <begin position="43"/>
        <end position="60"/>
    </location>
</feature>
<organism evidence="9 10">
    <name type="scientific">Alkalihalobacterium chitinilyticum</name>
    <dbReference type="NCBI Taxonomy" id="2980103"/>
    <lineage>
        <taxon>Bacteria</taxon>
        <taxon>Bacillati</taxon>
        <taxon>Bacillota</taxon>
        <taxon>Bacilli</taxon>
        <taxon>Bacillales</taxon>
        <taxon>Bacillaceae</taxon>
        <taxon>Alkalihalobacterium</taxon>
    </lineage>
</organism>
<dbReference type="InterPro" id="IPR050638">
    <property type="entry name" value="AA-Vitamin_Transporters"/>
</dbReference>
<keyword evidence="4 7" id="KW-0812">Transmembrane</keyword>
<evidence type="ECO:0000256" key="7">
    <source>
        <dbReference type="SAM" id="Phobius"/>
    </source>
</evidence>
<dbReference type="RefSeq" id="WP_275116477.1">
    <property type="nucleotide sequence ID" value="NZ_JAOTPO010000001.1"/>
</dbReference>
<dbReference type="Proteomes" id="UP001148125">
    <property type="component" value="Unassembled WGS sequence"/>
</dbReference>